<proteinExistence type="predicted"/>
<feature type="domain" description="Disease resistance protein At4g27190-like leucine-rich repeats" evidence="2">
    <location>
        <begin position="11"/>
        <end position="117"/>
    </location>
</feature>
<feature type="domain" description="Disease resistance protein At4g27190-like leucine-rich repeats" evidence="2">
    <location>
        <begin position="157"/>
        <end position="284"/>
    </location>
</feature>
<dbReference type="Proteomes" id="UP000626092">
    <property type="component" value="Unassembled WGS sequence"/>
</dbReference>
<evidence type="ECO:0000259" key="2">
    <source>
        <dbReference type="Pfam" id="PF23247"/>
    </source>
</evidence>
<evidence type="ECO:0000313" key="3">
    <source>
        <dbReference type="EMBL" id="KAF7116709.1"/>
    </source>
</evidence>
<keyword evidence="4" id="KW-1185">Reference proteome</keyword>
<sequence length="412" mass="46246">MFLQTVACPSLERLDITSLPNITDIWDKKLRSVESFCQLKYLDVFDCSKLVNLVQSTMLPQLRNLQSLGLDSCPMVGGVVDLEKREEETQEPANNTIVPFPELTHMDLGGLQSIKGFCTVTFEEQPVNHAQVAFPKLESLRLDKLGGIVLQQLLGACEPSTKTLVFSECDEISTVVLSRLFRRLRNVDLLVVKSCIGVTEVFHVDGLEVGEGQECVGSLIQVRKIQLDTLSQLTCLWNKDPHGLLGLQNLEYLTIKDCPLLRNLLTASVAKALGGLKVLYLRSCSTMEEVIATDEGHEEVIDDEEIVFPKLEWLILKDLSNLKSFCSANYNFNLPSLKKVVVKRCPNMQTFASGSVRMLPTLFITRGNDGPVIEDLNKHLEQQHLKGDQETIEDDEMFCEEERFSSLQWLGV</sequence>
<dbReference type="PANTHER" id="PTHR33463:SF209">
    <property type="entry name" value="DISEASE RESISTANCE PROTEIN RPS2-LIKE"/>
    <property type="match status" value="1"/>
</dbReference>
<dbReference type="InterPro" id="IPR050905">
    <property type="entry name" value="Plant_NBS-LRR"/>
</dbReference>
<name>A0A834FXV6_RHOSS</name>
<dbReference type="InterPro" id="IPR032675">
    <property type="entry name" value="LRR_dom_sf"/>
</dbReference>
<gene>
    <name evidence="3" type="ORF">RHSIM_RhsimUnG0018200</name>
</gene>
<dbReference type="InterPro" id="IPR057135">
    <property type="entry name" value="At4g27190-like_LRR"/>
</dbReference>
<keyword evidence="1" id="KW-0611">Plant defense</keyword>
<dbReference type="SUPFAM" id="SSF52058">
    <property type="entry name" value="L domain-like"/>
    <property type="match status" value="1"/>
</dbReference>
<reference evidence="3" key="1">
    <citation type="submission" date="2019-11" db="EMBL/GenBank/DDBJ databases">
        <authorList>
            <person name="Liu Y."/>
            <person name="Hou J."/>
            <person name="Li T.-Q."/>
            <person name="Guan C.-H."/>
            <person name="Wu X."/>
            <person name="Wu H.-Z."/>
            <person name="Ling F."/>
            <person name="Zhang R."/>
            <person name="Shi X.-G."/>
            <person name="Ren J.-P."/>
            <person name="Chen E.-F."/>
            <person name="Sun J.-M."/>
        </authorList>
    </citation>
    <scope>NUCLEOTIDE SEQUENCE</scope>
    <source>
        <strain evidence="3">Adult_tree_wgs_1</strain>
        <tissue evidence="3">Leaves</tissue>
    </source>
</reference>
<evidence type="ECO:0000313" key="4">
    <source>
        <dbReference type="Proteomes" id="UP000626092"/>
    </source>
</evidence>
<dbReference type="AlphaFoldDB" id="A0A834FXV6"/>
<protein>
    <recommendedName>
        <fullName evidence="2">Disease resistance protein At4g27190-like leucine-rich repeats domain-containing protein</fullName>
    </recommendedName>
</protein>
<organism evidence="3 4">
    <name type="scientific">Rhododendron simsii</name>
    <name type="common">Sims's rhododendron</name>
    <dbReference type="NCBI Taxonomy" id="118357"/>
    <lineage>
        <taxon>Eukaryota</taxon>
        <taxon>Viridiplantae</taxon>
        <taxon>Streptophyta</taxon>
        <taxon>Embryophyta</taxon>
        <taxon>Tracheophyta</taxon>
        <taxon>Spermatophyta</taxon>
        <taxon>Magnoliopsida</taxon>
        <taxon>eudicotyledons</taxon>
        <taxon>Gunneridae</taxon>
        <taxon>Pentapetalae</taxon>
        <taxon>asterids</taxon>
        <taxon>Ericales</taxon>
        <taxon>Ericaceae</taxon>
        <taxon>Ericoideae</taxon>
        <taxon>Rhodoreae</taxon>
        <taxon>Rhododendron</taxon>
    </lineage>
</organism>
<dbReference type="PANTHER" id="PTHR33463">
    <property type="entry name" value="NB-ARC DOMAIN-CONTAINING PROTEIN-RELATED"/>
    <property type="match status" value="1"/>
</dbReference>
<dbReference type="Pfam" id="PF23247">
    <property type="entry name" value="LRR_RPS2"/>
    <property type="match status" value="2"/>
</dbReference>
<accession>A0A834FXV6</accession>
<evidence type="ECO:0000256" key="1">
    <source>
        <dbReference type="ARBA" id="ARBA00022821"/>
    </source>
</evidence>
<comment type="caution">
    <text evidence="3">The sequence shown here is derived from an EMBL/GenBank/DDBJ whole genome shotgun (WGS) entry which is preliminary data.</text>
</comment>
<dbReference type="OrthoDB" id="1750315at2759"/>
<dbReference type="Gene3D" id="3.80.10.10">
    <property type="entry name" value="Ribonuclease Inhibitor"/>
    <property type="match status" value="3"/>
</dbReference>
<dbReference type="EMBL" id="WJXA01000057">
    <property type="protein sequence ID" value="KAF7116709.1"/>
    <property type="molecule type" value="Genomic_DNA"/>
</dbReference>